<protein>
    <submittedName>
        <fullName evidence="1">Probable serine threonine-kinase kinX, putative</fullName>
    </submittedName>
</protein>
<dbReference type="Proteomes" id="UP000236319">
    <property type="component" value="Unassembled WGS sequence"/>
</dbReference>
<dbReference type="EMBL" id="BDSA01000002">
    <property type="protein sequence ID" value="GBE60871.1"/>
    <property type="molecule type" value="Genomic_DNA"/>
</dbReference>
<proteinExistence type="predicted"/>
<dbReference type="OrthoDB" id="366608at2759"/>
<name>A0A2H6KD00_9APIC</name>
<dbReference type="AlphaFoldDB" id="A0A2H6KD00"/>
<organism evidence="1 2">
    <name type="scientific">Babesia ovata</name>
    <dbReference type="NCBI Taxonomy" id="189622"/>
    <lineage>
        <taxon>Eukaryota</taxon>
        <taxon>Sar</taxon>
        <taxon>Alveolata</taxon>
        <taxon>Apicomplexa</taxon>
        <taxon>Aconoidasida</taxon>
        <taxon>Piroplasmida</taxon>
        <taxon>Babesiidae</taxon>
        <taxon>Babesia</taxon>
    </lineage>
</organism>
<evidence type="ECO:0000313" key="2">
    <source>
        <dbReference type="Proteomes" id="UP000236319"/>
    </source>
</evidence>
<keyword evidence="2" id="KW-1185">Reference proteome</keyword>
<reference evidence="1 2" key="1">
    <citation type="journal article" date="2017" name="BMC Genomics">
        <title>Whole-genome assembly of Babesia ovata and comparative genomics between closely related pathogens.</title>
        <authorList>
            <person name="Yamagishi J."/>
            <person name="Asada M."/>
            <person name="Hakimi H."/>
            <person name="Tanaka T.Q."/>
            <person name="Sugimoto C."/>
            <person name="Kawazu S."/>
        </authorList>
    </citation>
    <scope>NUCLEOTIDE SEQUENCE [LARGE SCALE GENOMIC DNA]</scope>
    <source>
        <strain evidence="1 2">Miyake</strain>
    </source>
</reference>
<keyword evidence="1" id="KW-0418">Kinase</keyword>
<accession>A0A2H6KD00</accession>
<dbReference type="GO" id="GO:0016301">
    <property type="term" value="F:kinase activity"/>
    <property type="evidence" value="ECO:0007669"/>
    <property type="project" value="UniProtKB-KW"/>
</dbReference>
<sequence length="327" mass="35960">MVFHSLTEVPRDFREGIDWLIALKGKGGKNMAAMGAAVYKFLADKPDDSNQLPIFLKVKLITKHFLEQPELKDLRAVELLLQNFHKPRDRNSGSFGKFFRDFDKCDDEDAVKDWGITAENIAEKLSKSVDGCEKFLKSIKMPGQYKPAYSSKATWDASCSQDPEACAAVLVGIAPMLYAGLMSLWDATDAAEFRLAPSRAKENLENLLNALRCVKPECHDSMSRSDIVDALGGVDIDVLNTLIELSGFWEFHGLEDAEVVKANKLFSRKNGSYAVSEGIGGVNMGLLHAWNAKKSNKPPKIYTGVGSNNFHVPGAPAVANLDYGSLI</sequence>
<evidence type="ECO:0000313" key="1">
    <source>
        <dbReference type="EMBL" id="GBE60871.1"/>
    </source>
</evidence>
<keyword evidence="1" id="KW-0808">Transferase</keyword>
<dbReference type="RefSeq" id="XP_028867114.1">
    <property type="nucleotide sequence ID" value="XM_029011281.1"/>
</dbReference>
<gene>
    <name evidence="1" type="ORF">BOVATA_023640</name>
</gene>
<dbReference type="VEuPathDB" id="PiroplasmaDB:BOVATA_023640"/>
<comment type="caution">
    <text evidence="1">The sequence shown here is derived from an EMBL/GenBank/DDBJ whole genome shotgun (WGS) entry which is preliminary data.</text>
</comment>
<dbReference type="GeneID" id="39874641"/>